<dbReference type="Gene3D" id="3.40.50.300">
    <property type="entry name" value="P-loop containing nucleotide triphosphate hydrolases"/>
    <property type="match status" value="1"/>
</dbReference>
<dbReference type="InterPro" id="IPR003959">
    <property type="entry name" value="ATPase_AAA_core"/>
</dbReference>
<organism evidence="2">
    <name type="scientific">uncultured bacterium contig00006</name>
    <dbReference type="NCBI Taxonomy" id="1181498"/>
    <lineage>
        <taxon>Bacteria</taxon>
        <taxon>environmental samples</taxon>
    </lineage>
</organism>
<dbReference type="InterPro" id="IPR014555">
    <property type="entry name" value="RecF-like"/>
</dbReference>
<sequence length="397" mass="44433">MRIESLEIRNYKLLRNVKLSHLPGMAVFVGSNGVGKTTLFDVFGFLKDAFVGDIKVALQLRGGFREVISRGQRGDISFKIRFRPGTGEPLIVYELAVGLNDKMLPVVKSEVLRFQRGGKGRTWRVLEFHEGKGFAAEGELTDYASAKGAERNKRTLNSPHILAIKALGNISDFEAVSRLSRLIEGWFVSDFHIEDARELRKVELASHLSCTGNNLASVAQYMHENHPDRFASVLRRMAERVPGIKDITAKVADDGRILLRFQDGAFTDPFVSTYVSDGTIKMFTYLLLLSDPERHALLCVEEPENQLFPKLLAGLVEEFRQYSVGDGDDNYGQVFISTHSPDLLDAVRLEELYCLTKDNDGYTTITRAADDEQVRGFVAAGDLLGYLWNHDLLIEGV</sequence>
<name>A0A806KBP4_9BACT</name>
<reference evidence="2" key="1">
    <citation type="submission" date="2012-03" db="EMBL/GenBank/DDBJ databases">
        <title>Functional metagenomics reveals considerable lignocellulase gene clusters in the gut microbiome of a wood-feeding higher termite.</title>
        <authorList>
            <person name="Liu N."/>
        </authorList>
    </citation>
    <scope>NUCLEOTIDE SEQUENCE</scope>
</reference>
<proteinExistence type="predicted"/>
<dbReference type="PANTHER" id="PTHR40396:SF1">
    <property type="entry name" value="ATPASE AAA-TYPE CORE DOMAIN-CONTAINING PROTEIN"/>
    <property type="match status" value="1"/>
</dbReference>
<evidence type="ECO:0000313" key="2">
    <source>
        <dbReference type="EMBL" id="AGS51984.1"/>
    </source>
</evidence>
<dbReference type="AlphaFoldDB" id="A0A806KBP4"/>
<protein>
    <recommendedName>
        <fullName evidence="1">ATPase AAA-type core domain-containing protein</fullName>
    </recommendedName>
</protein>
<dbReference type="GO" id="GO:0005524">
    <property type="term" value="F:ATP binding"/>
    <property type="evidence" value="ECO:0007669"/>
    <property type="project" value="InterPro"/>
</dbReference>
<dbReference type="PANTHER" id="PTHR40396">
    <property type="entry name" value="ATPASE-LIKE PROTEIN"/>
    <property type="match status" value="1"/>
</dbReference>
<accession>A0A806KBP4</accession>
<evidence type="ECO:0000259" key="1">
    <source>
        <dbReference type="Pfam" id="PF13304"/>
    </source>
</evidence>
<dbReference type="SUPFAM" id="SSF52540">
    <property type="entry name" value="P-loop containing nucleoside triphosphate hydrolases"/>
    <property type="match status" value="1"/>
</dbReference>
<dbReference type="EMBL" id="JQ844179">
    <property type="protein sequence ID" value="AGS51984.1"/>
    <property type="molecule type" value="Genomic_DNA"/>
</dbReference>
<dbReference type="InterPro" id="IPR027417">
    <property type="entry name" value="P-loop_NTPase"/>
</dbReference>
<feature type="domain" description="ATPase AAA-type core" evidence="1">
    <location>
        <begin position="26"/>
        <end position="345"/>
    </location>
</feature>
<dbReference type="PIRSF" id="PIRSF029347">
    <property type="entry name" value="RecF"/>
    <property type="match status" value="1"/>
</dbReference>
<dbReference type="GO" id="GO:0016887">
    <property type="term" value="F:ATP hydrolysis activity"/>
    <property type="evidence" value="ECO:0007669"/>
    <property type="project" value="InterPro"/>
</dbReference>
<dbReference type="Pfam" id="PF13304">
    <property type="entry name" value="AAA_21"/>
    <property type="match status" value="1"/>
</dbReference>